<accession>A0A5M6C0T8</accession>
<dbReference type="GeneID" id="43588215"/>
<organism evidence="1 2">
    <name type="scientific">Kwoniella shandongensis</name>
    <dbReference type="NCBI Taxonomy" id="1734106"/>
    <lineage>
        <taxon>Eukaryota</taxon>
        <taxon>Fungi</taxon>
        <taxon>Dikarya</taxon>
        <taxon>Basidiomycota</taxon>
        <taxon>Agaricomycotina</taxon>
        <taxon>Tremellomycetes</taxon>
        <taxon>Tremellales</taxon>
        <taxon>Cryptococcaceae</taxon>
        <taxon>Kwoniella</taxon>
    </lineage>
</organism>
<dbReference type="Proteomes" id="UP000322225">
    <property type="component" value="Chromosome 7"/>
</dbReference>
<reference evidence="1" key="1">
    <citation type="submission" date="2017-08" db="EMBL/GenBank/DDBJ databases">
        <authorList>
            <person name="Cuomo C."/>
            <person name="Billmyre B."/>
            <person name="Heitman J."/>
        </authorList>
    </citation>
    <scope>NUCLEOTIDE SEQUENCE</scope>
    <source>
        <strain evidence="1">CBS 12478</strain>
    </source>
</reference>
<dbReference type="AlphaFoldDB" id="A0A5M6C0T8"/>
<sequence>MPTHFLDLDDDILIHIAHYIQPDRGIPIPSFGPHWENFAPDIGESHNSDMLSLRATCTRLCGIIRLEGLHVRLTSYEQLEAWLFWGPSAILKGVRRLEIDLPDDELSLSSTWNTWSGISRLLNEMTSLQEVIIQSLLHLCTHTIAGPLDLFLNLDALSIQVKCASCADVLPRLLVPQAPNIRSLKMCVSTSNQPSNNGSASSSIDDLCEAWKTRWPTRQIPLETVFLRVPYAKKTVETVIGSCSSLPQLRNVSIIPFVETSMICDYVMFPWNSVTCKAIYNVETNQYEAIRQPSWEKTLRSKMSSLKSLPKLESLDCFLSFMVTLEGSLKRFGDKSRTESRSEFQSRLDSREQDEVRWRAQMMAAEAAVKSLLLRLIEEQLASAVYLKTGAIWEQSIVAQ</sequence>
<protein>
    <submittedName>
        <fullName evidence="1">Uncharacterized protein</fullName>
    </submittedName>
</protein>
<name>A0A5M6C0T8_9TREE</name>
<dbReference type="OrthoDB" id="2563829at2759"/>
<proteinExistence type="predicted"/>
<keyword evidence="2" id="KW-1185">Reference proteome</keyword>
<gene>
    <name evidence="1" type="ORF">CI109_104172</name>
</gene>
<dbReference type="KEGG" id="ksn:43588215"/>
<dbReference type="EMBL" id="CP144057">
    <property type="protein sequence ID" value="WWD19708.1"/>
    <property type="molecule type" value="Genomic_DNA"/>
</dbReference>
<dbReference type="RefSeq" id="XP_031861686.1">
    <property type="nucleotide sequence ID" value="XM_032004084.1"/>
</dbReference>
<evidence type="ECO:0000313" key="1">
    <source>
        <dbReference type="EMBL" id="WWD19708.1"/>
    </source>
</evidence>
<reference evidence="1" key="2">
    <citation type="submission" date="2024-01" db="EMBL/GenBank/DDBJ databases">
        <title>Comparative genomics of Cryptococcus and Kwoniella reveals pathogenesis evolution and contrasting modes of karyotype evolution via chromosome fusion or intercentromeric recombination.</title>
        <authorList>
            <person name="Coelho M.A."/>
            <person name="David-Palma M."/>
            <person name="Shea T."/>
            <person name="Bowers K."/>
            <person name="McGinley-Smith S."/>
            <person name="Mohammad A.W."/>
            <person name="Gnirke A."/>
            <person name="Yurkov A.M."/>
            <person name="Nowrousian M."/>
            <person name="Sun S."/>
            <person name="Cuomo C.A."/>
            <person name="Heitman J."/>
        </authorList>
    </citation>
    <scope>NUCLEOTIDE SEQUENCE</scope>
    <source>
        <strain evidence="1">CBS 12478</strain>
    </source>
</reference>
<evidence type="ECO:0000313" key="2">
    <source>
        <dbReference type="Proteomes" id="UP000322225"/>
    </source>
</evidence>